<accession>A0A6J5KHX1</accession>
<reference evidence="1" key="1">
    <citation type="submission" date="2020-04" db="EMBL/GenBank/DDBJ databases">
        <authorList>
            <person name="Chiriac C."/>
            <person name="Salcher M."/>
            <person name="Ghai R."/>
            <person name="Kavagutti S V."/>
        </authorList>
    </citation>
    <scope>NUCLEOTIDE SEQUENCE</scope>
</reference>
<protein>
    <submittedName>
        <fullName evidence="1">Uncharacterized protein</fullName>
    </submittedName>
</protein>
<organism evidence="1">
    <name type="scientific">uncultured Caudovirales phage</name>
    <dbReference type="NCBI Taxonomy" id="2100421"/>
    <lineage>
        <taxon>Viruses</taxon>
        <taxon>Duplodnaviria</taxon>
        <taxon>Heunggongvirae</taxon>
        <taxon>Uroviricota</taxon>
        <taxon>Caudoviricetes</taxon>
        <taxon>Peduoviridae</taxon>
        <taxon>Maltschvirus</taxon>
        <taxon>Maltschvirus maltsch</taxon>
    </lineage>
</organism>
<evidence type="ECO:0000313" key="1">
    <source>
        <dbReference type="EMBL" id="CAB4121145.1"/>
    </source>
</evidence>
<proteinExistence type="predicted"/>
<dbReference type="EMBL" id="LR796143">
    <property type="protein sequence ID" value="CAB4121145.1"/>
    <property type="molecule type" value="Genomic_DNA"/>
</dbReference>
<name>A0A6J5KHX1_9CAUD</name>
<sequence length="167" mass="17454">MNYRNAKYIANGLIDCEIEHPNYGWIPFTCDPADAGAAFDTAALHALMAADQSTTLYVPPSQEEVAAAALAAARANMSISFAQLLIGLVTEGWITEAEGEAWLVGTLPAPVLALIATLPASEQFAAKARAARPSEVLRADPLLAGMAAATGKDAAQLDTFFITYGAV</sequence>
<gene>
    <name evidence="1" type="ORF">UFOVP6_28</name>
</gene>